<sequence>MNQDGTVNQDGVLYQALINAAADGVIIINYCGLIIAFSPAAEDLFGYCADEVIGQNVSVLMPESVAIKHDKYIHDHLTTGHTQIIGRGREVIARRKNGDLFDMHLSVGKTSDSDEKPSFVGICHDLTEYKNTLRQLERVDTRYRSVFNSQGLYIVRMSLEGEIMLANATFDGLFSVAGIKRSDNFIECLFDASREEFIGRMELLRHGGDNEFKLPLTLQIGASRNEVEWWLRRVMDHEGLHIQAVGIDISEKVIAANEAYFLKHFDAVTKLPNLEYLRKKFDQLEPTTDKQPYAFVQFELSNFKRMLKLDGDLEVDEKLRRISSVFEQDPTIMMASRLSEGCFLVVYRVPEYSDVEDYVTACLSNLQALLNLRAVVSSEMRAGCALYESCASFDLSVSRSDVALGFAKQEELPFVLYNDSIQRDYERAKQIESGLVGALGQGKIKVFMQPKIDLNTGAVCGYEALMRWFDDQLGFVSPLEIIKVVHELDLVIELDKYIISKTLNEIYDHQSLFCEDTPVSINVSAKSFVRRDVIEHLVLGLQERDLRSEVVEVEVTEDAVLSIGEVVKANADLLRLHRINICLDDFGTGYSALSYLGKLPLDNLKIDRVFVNDVKTHRGRVMLEAIISIAKSLDLTVTAEGVEDEEQSQILAQMGCDFAQGFLFSKALPTDQLEQFLQNHTVIASNAATISLN</sequence>
<evidence type="ECO:0000256" key="5">
    <source>
        <dbReference type="ARBA" id="ARBA00059827"/>
    </source>
</evidence>
<dbReference type="PANTHER" id="PTHR33121:SF70">
    <property type="entry name" value="SIGNALING PROTEIN YKOW"/>
    <property type="match status" value="1"/>
</dbReference>
<dbReference type="SUPFAM" id="SSF141868">
    <property type="entry name" value="EAL domain-like"/>
    <property type="match status" value="1"/>
</dbReference>
<keyword evidence="12" id="KW-1185">Reference proteome</keyword>
<dbReference type="CDD" id="cd00130">
    <property type="entry name" value="PAS"/>
    <property type="match status" value="1"/>
</dbReference>
<dbReference type="Gene3D" id="3.20.20.450">
    <property type="entry name" value="EAL domain"/>
    <property type="match status" value="1"/>
</dbReference>
<dbReference type="PROSITE" id="PS50113">
    <property type="entry name" value="PAC"/>
    <property type="match status" value="1"/>
</dbReference>
<dbReference type="NCBIfam" id="TIGR00229">
    <property type="entry name" value="sensory_box"/>
    <property type="match status" value="1"/>
</dbReference>
<keyword evidence="2" id="KW-0547">Nucleotide-binding</keyword>
<dbReference type="FunFam" id="3.30.450.20:FF:000060">
    <property type="entry name" value="Sensor protein FixL"/>
    <property type="match status" value="1"/>
</dbReference>
<feature type="domain" description="EAL" evidence="9">
    <location>
        <begin position="428"/>
        <end position="681"/>
    </location>
</feature>
<proteinExistence type="predicted"/>
<dbReference type="GO" id="GO:0005524">
    <property type="term" value="F:ATP binding"/>
    <property type="evidence" value="ECO:0007669"/>
    <property type="project" value="UniProtKB-KW"/>
</dbReference>
<dbReference type="InterPro" id="IPR001633">
    <property type="entry name" value="EAL_dom"/>
</dbReference>
<dbReference type="OrthoDB" id="5603059at2"/>
<dbReference type="PROSITE" id="PS50112">
    <property type="entry name" value="PAS"/>
    <property type="match status" value="1"/>
</dbReference>
<dbReference type="GO" id="GO:0006355">
    <property type="term" value="P:regulation of DNA-templated transcription"/>
    <property type="evidence" value="ECO:0007669"/>
    <property type="project" value="InterPro"/>
</dbReference>
<dbReference type="PANTHER" id="PTHR33121">
    <property type="entry name" value="CYCLIC DI-GMP PHOSPHODIESTERASE PDEF"/>
    <property type="match status" value="1"/>
</dbReference>
<dbReference type="SUPFAM" id="SSF55785">
    <property type="entry name" value="PYP-like sensor domain (PAS domain)"/>
    <property type="match status" value="2"/>
</dbReference>
<dbReference type="Pfam" id="PF00563">
    <property type="entry name" value="EAL"/>
    <property type="match status" value="1"/>
</dbReference>
<dbReference type="Pfam" id="PF00990">
    <property type="entry name" value="GGDEF"/>
    <property type="match status" value="1"/>
</dbReference>
<dbReference type="GO" id="GO:0016301">
    <property type="term" value="F:kinase activity"/>
    <property type="evidence" value="ECO:0007669"/>
    <property type="project" value="UniProtKB-KW"/>
</dbReference>
<dbReference type="Proteomes" id="UP000092871">
    <property type="component" value="Unassembled WGS sequence"/>
</dbReference>
<keyword evidence="10" id="KW-0378">Hydrolase</keyword>
<dbReference type="CDD" id="cd01948">
    <property type="entry name" value="EAL"/>
    <property type="match status" value="1"/>
</dbReference>
<dbReference type="Pfam" id="PF00989">
    <property type="entry name" value="PAS"/>
    <property type="match status" value="1"/>
</dbReference>
<dbReference type="InterPro" id="IPR000700">
    <property type="entry name" value="PAS-assoc_C"/>
</dbReference>
<accession>A0A1C3JSS6</accession>
<gene>
    <name evidence="10" type="primary">gmr_11</name>
    <name evidence="11" type="synonym">gmr_14</name>
    <name evidence="10" type="ORF">MGA5115_02404</name>
    <name evidence="11" type="ORF">MGA5116_02949</name>
</gene>
<name>A0A1C3JSS6_9GAMM</name>
<keyword evidence="3" id="KW-0418">Kinase</keyword>
<protein>
    <recommendedName>
        <fullName evidence="6">Sensor protein FixL</fullName>
    </recommendedName>
</protein>
<dbReference type="SMART" id="SM00052">
    <property type="entry name" value="EAL"/>
    <property type="match status" value="1"/>
</dbReference>
<dbReference type="InterPro" id="IPR035919">
    <property type="entry name" value="EAL_sf"/>
</dbReference>
<evidence type="ECO:0000256" key="4">
    <source>
        <dbReference type="ARBA" id="ARBA00022840"/>
    </source>
</evidence>
<feature type="domain" description="PAS" evidence="7">
    <location>
        <begin position="10"/>
        <end position="80"/>
    </location>
</feature>
<evidence type="ECO:0000256" key="1">
    <source>
        <dbReference type="ARBA" id="ARBA00022679"/>
    </source>
</evidence>
<reference evidence="10 13" key="2">
    <citation type="submission" date="2016-06" db="EMBL/GenBank/DDBJ databases">
        <authorList>
            <person name="Kjaerup R.B."/>
            <person name="Dalgaard T.S."/>
            <person name="Juul-Madsen H.R."/>
        </authorList>
    </citation>
    <scope>NUCLEOTIDE SEQUENCE [LARGE SCALE GENOMIC DNA]</scope>
    <source>
        <strain evidence="10 13">CECT 5115</strain>
    </source>
</reference>
<dbReference type="SUPFAM" id="SSF55073">
    <property type="entry name" value="Nucleotide cyclase"/>
    <property type="match status" value="1"/>
</dbReference>
<evidence type="ECO:0000313" key="10">
    <source>
        <dbReference type="EMBL" id="SBT18283.1"/>
    </source>
</evidence>
<evidence type="ECO:0000259" key="9">
    <source>
        <dbReference type="PROSITE" id="PS50883"/>
    </source>
</evidence>
<dbReference type="InterPro" id="IPR029787">
    <property type="entry name" value="Nucleotide_cyclase"/>
</dbReference>
<dbReference type="Gene3D" id="3.30.70.270">
    <property type="match status" value="1"/>
</dbReference>
<dbReference type="AlphaFoldDB" id="A0A1C3JSS6"/>
<dbReference type="EMBL" id="FLRB01000017">
    <property type="protein sequence ID" value="SBT22333.1"/>
    <property type="molecule type" value="Genomic_DNA"/>
</dbReference>
<comment type="function">
    <text evidence="5">Putative oxygen sensor; modulates the activity of FixJ, a transcriptional activator of nitrogen fixation fixK gene. FixL probably acts as a kinase that phosphorylates FixJ.</text>
</comment>
<evidence type="ECO:0000313" key="13">
    <source>
        <dbReference type="Proteomes" id="UP000092871"/>
    </source>
</evidence>
<dbReference type="Gene3D" id="3.30.450.20">
    <property type="entry name" value="PAS domain"/>
    <property type="match status" value="1"/>
</dbReference>
<evidence type="ECO:0000313" key="11">
    <source>
        <dbReference type="EMBL" id="SBT22333.1"/>
    </source>
</evidence>
<dbReference type="InterPro" id="IPR000014">
    <property type="entry name" value="PAS"/>
</dbReference>
<dbReference type="PROSITE" id="PS50883">
    <property type="entry name" value="EAL"/>
    <property type="match status" value="1"/>
</dbReference>
<evidence type="ECO:0000256" key="2">
    <source>
        <dbReference type="ARBA" id="ARBA00022741"/>
    </source>
</evidence>
<dbReference type="Proteomes" id="UP000092840">
    <property type="component" value="Unassembled WGS sequence"/>
</dbReference>
<dbReference type="EMBL" id="FLRA01000018">
    <property type="protein sequence ID" value="SBT18283.1"/>
    <property type="molecule type" value="Genomic_DNA"/>
</dbReference>
<dbReference type="InterPro" id="IPR013767">
    <property type="entry name" value="PAS_fold"/>
</dbReference>
<dbReference type="InterPro" id="IPR050706">
    <property type="entry name" value="Cyclic-di-GMP_PDE-like"/>
</dbReference>
<feature type="domain" description="PAC" evidence="8">
    <location>
        <begin position="87"/>
        <end position="138"/>
    </location>
</feature>
<dbReference type="RefSeq" id="WP_067036874.1">
    <property type="nucleotide sequence ID" value="NZ_FLRA01000018.1"/>
</dbReference>
<keyword evidence="1" id="KW-0808">Transferase</keyword>
<evidence type="ECO:0000259" key="8">
    <source>
        <dbReference type="PROSITE" id="PS50113"/>
    </source>
</evidence>
<dbReference type="SMART" id="SM00267">
    <property type="entry name" value="GGDEF"/>
    <property type="match status" value="1"/>
</dbReference>
<dbReference type="InterPro" id="IPR000160">
    <property type="entry name" value="GGDEF_dom"/>
</dbReference>
<evidence type="ECO:0000256" key="6">
    <source>
        <dbReference type="ARBA" id="ARBA00070616"/>
    </source>
</evidence>
<reference evidence="11 12" key="1">
    <citation type="submission" date="2016-06" db="EMBL/GenBank/DDBJ databases">
        <authorList>
            <person name="Rodrigo-Torres L."/>
            <person name="Arahal D.R."/>
        </authorList>
    </citation>
    <scope>NUCLEOTIDE SEQUENCE [LARGE SCALE GENOMIC DNA]</scope>
    <source>
        <strain evidence="11 12">CECT 5116</strain>
    </source>
</reference>
<dbReference type="InterPro" id="IPR035965">
    <property type="entry name" value="PAS-like_dom_sf"/>
</dbReference>
<dbReference type="SMART" id="SM00091">
    <property type="entry name" value="PAS"/>
    <property type="match status" value="2"/>
</dbReference>
<evidence type="ECO:0000313" key="12">
    <source>
        <dbReference type="Proteomes" id="UP000092840"/>
    </source>
</evidence>
<evidence type="ECO:0000259" key="7">
    <source>
        <dbReference type="PROSITE" id="PS50112"/>
    </source>
</evidence>
<evidence type="ECO:0000256" key="3">
    <source>
        <dbReference type="ARBA" id="ARBA00022777"/>
    </source>
</evidence>
<dbReference type="InterPro" id="IPR043128">
    <property type="entry name" value="Rev_trsase/Diguanyl_cyclase"/>
</dbReference>
<organism evidence="10 13">
    <name type="scientific">Marinomonas gallaica</name>
    <dbReference type="NCBI Taxonomy" id="1806667"/>
    <lineage>
        <taxon>Bacteria</taxon>
        <taxon>Pseudomonadati</taxon>
        <taxon>Pseudomonadota</taxon>
        <taxon>Gammaproteobacteria</taxon>
        <taxon>Oceanospirillales</taxon>
        <taxon>Oceanospirillaceae</taxon>
        <taxon>Marinomonas</taxon>
    </lineage>
</organism>
<dbReference type="GO" id="GO:0071111">
    <property type="term" value="F:cyclic-guanylate-specific phosphodiesterase activity"/>
    <property type="evidence" value="ECO:0007669"/>
    <property type="project" value="InterPro"/>
</dbReference>
<keyword evidence="4" id="KW-0067">ATP-binding</keyword>